<organism evidence="2 3">
    <name type="scientific">Phytophthora palmivora</name>
    <dbReference type="NCBI Taxonomy" id="4796"/>
    <lineage>
        <taxon>Eukaryota</taxon>
        <taxon>Sar</taxon>
        <taxon>Stramenopiles</taxon>
        <taxon>Oomycota</taxon>
        <taxon>Peronosporomycetes</taxon>
        <taxon>Peronosporales</taxon>
        <taxon>Peronosporaceae</taxon>
        <taxon>Phytophthora</taxon>
    </lineage>
</organism>
<evidence type="ECO:0000313" key="2">
    <source>
        <dbReference type="EMBL" id="POM81805.1"/>
    </source>
</evidence>
<gene>
    <name evidence="2" type="ORF">PHPALM_171</name>
</gene>
<sequence length="128" mass="14617">MGYGDYPRRNTGQPEDDCHEGLPRWDAQGPVITANETVIQEEEAKPTFYGVDGQIQCRRRPLRILKELKRNYRIEKEKGIHRQKERVTISNGRNLGTLIAQLKKLRADNNRTMGGPVGKNMTMKHGCA</sequence>
<comment type="caution">
    <text evidence="2">The sequence shown here is derived from an EMBL/GenBank/DDBJ whole genome shotgun (WGS) entry which is preliminary data.</text>
</comment>
<dbReference type="Proteomes" id="UP000237271">
    <property type="component" value="Unassembled WGS sequence"/>
</dbReference>
<reference evidence="2 3" key="1">
    <citation type="journal article" date="2017" name="Genome Biol. Evol.">
        <title>Phytophthora megakarya and P. palmivora, closely related causal agents of cacao black pod rot, underwent increases in genome sizes and gene numbers by different mechanisms.</title>
        <authorList>
            <person name="Ali S.S."/>
            <person name="Shao J."/>
            <person name="Lary D.J."/>
            <person name="Kronmiller B."/>
            <person name="Shen D."/>
            <person name="Strem M.D."/>
            <person name="Amoako-Attah I."/>
            <person name="Akrofi A.Y."/>
            <person name="Begoude B.A."/>
            <person name="Ten Hoopen G.M."/>
            <person name="Coulibaly K."/>
            <person name="Kebe B.I."/>
            <person name="Melnick R.L."/>
            <person name="Guiltinan M.J."/>
            <person name="Tyler B.M."/>
            <person name="Meinhardt L.W."/>
            <person name="Bailey B.A."/>
        </authorList>
    </citation>
    <scope>NUCLEOTIDE SEQUENCE [LARGE SCALE GENOMIC DNA]</scope>
    <source>
        <strain evidence="3">sbr112.9</strain>
    </source>
</reference>
<evidence type="ECO:0000313" key="3">
    <source>
        <dbReference type="Proteomes" id="UP000237271"/>
    </source>
</evidence>
<protein>
    <submittedName>
        <fullName evidence="2">Gamma-aminobutyric acid receptor subunit epsilon-like</fullName>
    </submittedName>
</protein>
<dbReference type="AlphaFoldDB" id="A0A2P4YVH6"/>
<keyword evidence="3" id="KW-1185">Reference proteome</keyword>
<evidence type="ECO:0000256" key="1">
    <source>
        <dbReference type="SAM" id="MobiDB-lite"/>
    </source>
</evidence>
<feature type="region of interest" description="Disordered" evidence="1">
    <location>
        <begin position="1"/>
        <end position="26"/>
    </location>
</feature>
<dbReference type="EMBL" id="NCKW01000015">
    <property type="protein sequence ID" value="POM81805.1"/>
    <property type="molecule type" value="Genomic_DNA"/>
</dbReference>
<keyword evidence="2" id="KW-0675">Receptor</keyword>
<proteinExistence type="predicted"/>
<name>A0A2P4YVH6_9STRA</name>
<accession>A0A2P4YVH6</accession>